<sequence>MTASTTPRPALVLQSLLAPQSIAIIGASADPGRHNGRPLANLLRTGYAGRIYPITPREGDIRGIPSYRKIADVPERVDLAYLLVRADLVPGLVEECAQAGVRNLVVNSSGFAEEGEAGAAAQDRLRELAWQHDMRIIGPNCIGLLSTVENAISVTTLNITIEHTPGDVAIISQSGGMATNLFNRAQGDGIGVRAMVSLGNEADVDVADVVDALADDPETRTILLYIEQLRDVPRFRSAVRRARAAGKAIAGIKIGRTAAGVRSAQSHTGAMAGSYAVFRDLVGAMGVTLVESLDELLDFAYLRQQLGEVAGDRVLVVSPSGGECGYVADLVETAGLQMPEISAKLAERLGKVMRFGTPSNPLDLTGQVIGDDTLLGSVFGEIERSAEFDVVVVALPTWGEFDSARLMPAVIAACRTSKVPMIVTAWSSRGLTEYRDDLLRESPVASFENAGRAVAALRALAHRPRAIVYSSKVDAQLTVDPSALVDEVAAKSWLAELGISVSEESVLAPGQAPRAAAGFPVVVKGIVPGLAHKSEYGLVKVGVKDQPELERAVSEIADAAREHKLPLEGQLIAKAYSGVELIAGVVDDQSFGKILMIGAGGVLAELLDDKVFLACPASADSVRSALSKLRISRLLEGYRGGAKDVAALVRMLARVSEVAAACSDLAELDLNPIIVGEEGEGAFVVDALVRSHSIDSAPALTRV</sequence>
<organism evidence="2 3">
    <name type="scientific">Gulosibacter chungangensis</name>
    <dbReference type="NCBI Taxonomy" id="979746"/>
    <lineage>
        <taxon>Bacteria</taxon>
        <taxon>Bacillati</taxon>
        <taxon>Actinomycetota</taxon>
        <taxon>Actinomycetes</taxon>
        <taxon>Micrococcales</taxon>
        <taxon>Microbacteriaceae</taxon>
        <taxon>Gulosibacter</taxon>
    </lineage>
</organism>
<dbReference type="Gene3D" id="3.30.1490.20">
    <property type="entry name" value="ATP-grasp fold, A domain"/>
    <property type="match status" value="1"/>
</dbReference>
<dbReference type="Pfam" id="PF13549">
    <property type="entry name" value="ATP-grasp_5"/>
    <property type="match status" value="1"/>
</dbReference>
<name>A0A7J5BG97_9MICO</name>
<proteinExistence type="predicted"/>
<gene>
    <name evidence="2" type="ORF">F8O05_02465</name>
</gene>
<dbReference type="SMART" id="SM00881">
    <property type="entry name" value="CoA_binding"/>
    <property type="match status" value="1"/>
</dbReference>
<dbReference type="InterPro" id="IPR032875">
    <property type="entry name" value="Succ_CoA_lig_flav_dom"/>
</dbReference>
<dbReference type="Pfam" id="PF13380">
    <property type="entry name" value="CoA_binding_2"/>
    <property type="match status" value="1"/>
</dbReference>
<reference evidence="2 3" key="1">
    <citation type="submission" date="2019-09" db="EMBL/GenBank/DDBJ databases">
        <title>Phylogeny of genus Pseudoclavibacter and closely related genus.</title>
        <authorList>
            <person name="Li Y."/>
        </authorList>
    </citation>
    <scope>NUCLEOTIDE SEQUENCE [LARGE SCALE GENOMIC DNA]</scope>
    <source>
        <strain evidence="2 3">KCTC 13959</strain>
    </source>
</reference>
<dbReference type="InterPro" id="IPR016102">
    <property type="entry name" value="Succinyl-CoA_synth-like"/>
</dbReference>
<keyword evidence="3" id="KW-1185">Reference proteome</keyword>
<dbReference type="PANTHER" id="PTHR42793">
    <property type="entry name" value="COA BINDING DOMAIN CONTAINING PROTEIN"/>
    <property type="match status" value="1"/>
</dbReference>
<evidence type="ECO:0000313" key="3">
    <source>
        <dbReference type="Proteomes" id="UP000433493"/>
    </source>
</evidence>
<dbReference type="GO" id="GO:0005524">
    <property type="term" value="F:ATP binding"/>
    <property type="evidence" value="ECO:0007669"/>
    <property type="project" value="InterPro"/>
</dbReference>
<dbReference type="InterPro" id="IPR036291">
    <property type="entry name" value="NAD(P)-bd_dom_sf"/>
</dbReference>
<evidence type="ECO:0000259" key="1">
    <source>
        <dbReference type="SMART" id="SM00881"/>
    </source>
</evidence>
<keyword evidence="2" id="KW-0436">Ligase</keyword>
<dbReference type="Gene3D" id="3.40.50.720">
    <property type="entry name" value="NAD(P)-binding Rossmann-like Domain"/>
    <property type="match status" value="1"/>
</dbReference>
<dbReference type="AlphaFoldDB" id="A0A7J5BG97"/>
<accession>A0A7J5BG97</accession>
<dbReference type="InterPro" id="IPR013815">
    <property type="entry name" value="ATP_grasp_subdomain_1"/>
</dbReference>
<evidence type="ECO:0000313" key="2">
    <source>
        <dbReference type="EMBL" id="KAB1645138.1"/>
    </source>
</evidence>
<dbReference type="EMBL" id="WBKB01000001">
    <property type="protein sequence ID" value="KAB1645138.1"/>
    <property type="molecule type" value="Genomic_DNA"/>
</dbReference>
<dbReference type="Gene3D" id="3.40.50.261">
    <property type="entry name" value="Succinyl-CoA synthetase domains"/>
    <property type="match status" value="2"/>
</dbReference>
<feature type="domain" description="CoA-binding" evidence="1">
    <location>
        <begin position="16"/>
        <end position="111"/>
    </location>
</feature>
<dbReference type="PANTHER" id="PTHR42793:SF4">
    <property type="entry name" value="BLL6376 PROTEIN"/>
    <property type="match status" value="1"/>
</dbReference>
<protein>
    <submittedName>
        <fullName evidence="2">Acetate--CoA ligase family protein</fullName>
    </submittedName>
</protein>
<dbReference type="Gene3D" id="3.30.470.20">
    <property type="entry name" value="ATP-grasp fold, B domain"/>
    <property type="match status" value="1"/>
</dbReference>
<dbReference type="Pfam" id="PF13607">
    <property type="entry name" value="Succ_CoA_lig"/>
    <property type="match status" value="1"/>
</dbReference>
<dbReference type="SUPFAM" id="SSF56059">
    <property type="entry name" value="Glutathione synthetase ATP-binding domain-like"/>
    <property type="match status" value="1"/>
</dbReference>
<comment type="caution">
    <text evidence="2">The sequence shown here is derived from an EMBL/GenBank/DDBJ whole genome shotgun (WGS) entry which is preliminary data.</text>
</comment>
<dbReference type="OrthoDB" id="190266at2"/>
<dbReference type="SUPFAM" id="SSF51735">
    <property type="entry name" value="NAD(P)-binding Rossmann-fold domains"/>
    <property type="match status" value="1"/>
</dbReference>
<dbReference type="InterPro" id="IPR003781">
    <property type="entry name" value="CoA-bd"/>
</dbReference>
<dbReference type="Proteomes" id="UP000433493">
    <property type="component" value="Unassembled WGS sequence"/>
</dbReference>
<dbReference type="SUPFAM" id="SSF52210">
    <property type="entry name" value="Succinyl-CoA synthetase domains"/>
    <property type="match status" value="2"/>
</dbReference>
<dbReference type="GO" id="GO:0016874">
    <property type="term" value="F:ligase activity"/>
    <property type="evidence" value="ECO:0007669"/>
    <property type="project" value="UniProtKB-KW"/>
</dbReference>
<dbReference type="RefSeq" id="WP_158051148.1">
    <property type="nucleotide sequence ID" value="NZ_WBKB01000001.1"/>
</dbReference>